<keyword evidence="10" id="KW-0378">Hydrolase</keyword>
<dbReference type="InterPro" id="IPR003593">
    <property type="entry name" value="AAA+_ATPase"/>
</dbReference>
<dbReference type="EMBL" id="LT906462">
    <property type="protein sequence ID" value="SNV59471.1"/>
    <property type="molecule type" value="Genomic_DNA"/>
</dbReference>
<organism evidence="10 11">
    <name type="scientific">Mammaliicoccus stepanovicii</name>
    <dbReference type="NCBI Taxonomy" id="643214"/>
    <lineage>
        <taxon>Bacteria</taxon>
        <taxon>Bacillati</taxon>
        <taxon>Bacillota</taxon>
        <taxon>Bacilli</taxon>
        <taxon>Bacillales</taxon>
        <taxon>Staphylococcaceae</taxon>
        <taxon>Mammaliicoccus</taxon>
    </lineage>
</organism>
<dbReference type="FunFam" id="3.40.50.300:FF:000224">
    <property type="entry name" value="Energy-coupling factor transporter ATP-binding protein EcfA"/>
    <property type="match status" value="1"/>
</dbReference>
<dbReference type="CDD" id="cd03225">
    <property type="entry name" value="ABC_cobalt_CbiO_domain1"/>
    <property type="match status" value="1"/>
</dbReference>
<dbReference type="PROSITE" id="PS00211">
    <property type="entry name" value="ABC_TRANSPORTER_1"/>
    <property type="match status" value="1"/>
</dbReference>
<dbReference type="InterPro" id="IPR050095">
    <property type="entry name" value="ECF_ABC_transporter_ATP-bd"/>
</dbReference>
<keyword evidence="5" id="KW-0547">Nucleotide-binding</keyword>
<dbReference type="GO" id="GO:0015087">
    <property type="term" value="F:cobalt ion transmembrane transporter activity"/>
    <property type="evidence" value="ECO:0007669"/>
    <property type="project" value="UniProtKB-ARBA"/>
</dbReference>
<evidence type="ECO:0000259" key="9">
    <source>
        <dbReference type="PROSITE" id="PS50893"/>
    </source>
</evidence>
<gene>
    <name evidence="10" type="primary">cbiO</name>
    <name evidence="10" type="ORF">SAMEA4384403_00555</name>
</gene>
<dbReference type="SUPFAM" id="SSF52540">
    <property type="entry name" value="P-loop containing nucleoside triphosphate hydrolases"/>
    <property type="match status" value="1"/>
</dbReference>
<dbReference type="Pfam" id="PF00005">
    <property type="entry name" value="ABC_tran"/>
    <property type="match status" value="1"/>
</dbReference>
<proteinExistence type="inferred from homology"/>
<evidence type="ECO:0000256" key="4">
    <source>
        <dbReference type="ARBA" id="ARBA00022475"/>
    </source>
</evidence>
<comment type="subcellular location">
    <subcellularLocation>
        <location evidence="1">Cell membrane</location>
        <topology evidence="1">Peripheral membrane protein</topology>
    </subcellularLocation>
</comment>
<dbReference type="GO" id="GO:0005524">
    <property type="term" value="F:ATP binding"/>
    <property type="evidence" value="ECO:0007669"/>
    <property type="project" value="UniProtKB-KW"/>
</dbReference>
<keyword evidence="11" id="KW-1185">Reference proteome</keyword>
<evidence type="ECO:0000313" key="10">
    <source>
        <dbReference type="EMBL" id="SNV59471.1"/>
    </source>
</evidence>
<dbReference type="EC" id="3.6.3.-" evidence="10"/>
<evidence type="ECO:0000256" key="7">
    <source>
        <dbReference type="ARBA" id="ARBA00022967"/>
    </source>
</evidence>
<dbReference type="GO" id="GO:0042626">
    <property type="term" value="F:ATPase-coupled transmembrane transporter activity"/>
    <property type="evidence" value="ECO:0007669"/>
    <property type="project" value="TreeGrafter"/>
</dbReference>
<dbReference type="InterPro" id="IPR003439">
    <property type="entry name" value="ABC_transporter-like_ATP-bd"/>
</dbReference>
<feature type="domain" description="ABC transporter" evidence="9">
    <location>
        <begin position="7"/>
        <end position="241"/>
    </location>
</feature>
<name>A0A239YJM9_9STAP</name>
<dbReference type="NCBIfam" id="NF010167">
    <property type="entry name" value="PRK13648.1"/>
    <property type="match status" value="1"/>
</dbReference>
<evidence type="ECO:0000256" key="5">
    <source>
        <dbReference type="ARBA" id="ARBA00022741"/>
    </source>
</evidence>
<evidence type="ECO:0000256" key="6">
    <source>
        <dbReference type="ARBA" id="ARBA00022840"/>
    </source>
</evidence>
<evidence type="ECO:0000256" key="3">
    <source>
        <dbReference type="ARBA" id="ARBA00022448"/>
    </source>
</evidence>
<keyword evidence="7" id="KW-1278">Translocase</keyword>
<evidence type="ECO:0000256" key="1">
    <source>
        <dbReference type="ARBA" id="ARBA00004202"/>
    </source>
</evidence>
<keyword evidence="8" id="KW-0472">Membrane</keyword>
<dbReference type="InterPro" id="IPR017871">
    <property type="entry name" value="ABC_transporter-like_CS"/>
</dbReference>
<dbReference type="AlphaFoldDB" id="A0A239YJM9"/>
<dbReference type="SMART" id="SM00382">
    <property type="entry name" value="AAA"/>
    <property type="match status" value="1"/>
</dbReference>
<dbReference type="PROSITE" id="PS50893">
    <property type="entry name" value="ABC_TRANSPORTER_2"/>
    <property type="match status" value="1"/>
</dbReference>
<protein>
    <submittedName>
        <fullName evidence="10">Cobalt transporter ATP-binding subunit</fullName>
        <ecNumber evidence="10">3.6.3.-</ecNumber>
    </submittedName>
</protein>
<dbReference type="GO" id="GO:0016887">
    <property type="term" value="F:ATP hydrolysis activity"/>
    <property type="evidence" value="ECO:0007669"/>
    <property type="project" value="InterPro"/>
</dbReference>
<dbReference type="PANTHER" id="PTHR43553">
    <property type="entry name" value="HEAVY METAL TRANSPORTER"/>
    <property type="match status" value="1"/>
</dbReference>
<accession>A0A239YJM9</accession>
<dbReference type="InterPro" id="IPR030947">
    <property type="entry name" value="EcfA_1"/>
</dbReference>
<dbReference type="GO" id="GO:0043190">
    <property type="term" value="C:ATP-binding cassette (ABC) transporter complex"/>
    <property type="evidence" value="ECO:0007669"/>
    <property type="project" value="TreeGrafter"/>
</dbReference>
<evidence type="ECO:0000256" key="8">
    <source>
        <dbReference type="ARBA" id="ARBA00023136"/>
    </source>
</evidence>
<dbReference type="Gene3D" id="3.40.50.300">
    <property type="entry name" value="P-loop containing nucleotide triphosphate hydrolases"/>
    <property type="match status" value="1"/>
</dbReference>
<dbReference type="PANTHER" id="PTHR43553:SF24">
    <property type="entry name" value="ENERGY-COUPLING FACTOR TRANSPORTER ATP-BINDING PROTEIN ECFA1"/>
    <property type="match status" value="1"/>
</dbReference>
<keyword evidence="3" id="KW-0813">Transport</keyword>
<keyword evidence="4" id="KW-1003">Cell membrane</keyword>
<keyword evidence="6 10" id="KW-0067">ATP-binding</keyword>
<evidence type="ECO:0000256" key="2">
    <source>
        <dbReference type="ARBA" id="ARBA00005417"/>
    </source>
</evidence>
<dbReference type="RefSeq" id="WP_095086412.1">
    <property type="nucleotide sequence ID" value="NZ_BMDM01000003.1"/>
</dbReference>
<comment type="similarity">
    <text evidence="2">Belongs to the ABC transporter superfamily.</text>
</comment>
<dbReference type="KEGG" id="sste:SAMEA4384403_0555"/>
<reference evidence="10 11" key="1">
    <citation type="submission" date="2017-06" db="EMBL/GenBank/DDBJ databases">
        <authorList>
            <consortium name="Pathogen Informatics"/>
        </authorList>
    </citation>
    <scope>NUCLEOTIDE SEQUENCE [LARGE SCALE GENOMIC DNA]</scope>
    <source>
        <strain evidence="10 11">NCTC13839</strain>
    </source>
</reference>
<evidence type="ECO:0000313" key="11">
    <source>
        <dbReference type="Proteomes" id="UP000242084"/>
    </source>
</evidence>
<dbReference type="NCBIfam" id="TIGR04520">
    <property type="entry name" value="ECF_ATPase_1"/>
    <property type="match status" value="1"/>
</dbReference>
<dbReference type="InterPro" id="IPR027417">
    <property type="entry name" value="P-loop_NTPase"/>
</dbReference>
<dbReference type="InterPro" id="IPR015856">
    <property type="entry name" value="ABC_transpr_CbiO/EcfA_su"/>
</dbReference>
<dbReference type="Proteomes" id="UP000242084">
    <property type="component" value="Chromosome 1"/>
</dbReference>
<sequence length="268" mass="30235">MVPQNIIKFSNITFKYDEDAPNALNDVSFEIKRGKWTSIVGHNGSGKSTIAKLIMGIHEQFEGEIVVDNMMVSENNIDEVRKHVGIVFQNPDNQFIGSTVEYDIAFGMENQSIEYETMHKIVDQVLVEVDMQSMKTFEPSRLSGGQKQRIAIAGILAMSPDIIILDEATAMLDPEGKESIMSLIKSIQLDRQLTVISITHDLDEAVLADEIIVMNQGEVYKQDKPEEIFKEGATLTNIGLDLPFSIRMNKLLLNKYEYTTFDELVNRL</sequence>
<dbReference type="OrthoDB" id="9784332at2"/>